<evidence type="ECO:0000313" key="3">
    <source>
        <dbReference type="EMBL" id="MDQ1025166.1"/>
    </source>
</evidence>
<reference evidence="3 4" key="1">
    <citation type="submission" date="2023-07" db="EMBL/GenBank/DDBJ databases">
        <title>Comparative genomics of wheat-associated soil bacteria to identify genetic determinants of phenazine resistance.</title>
        <authorList>
            <person name="Mouncey N."/>
        </authorList>
    </citation>
    <scope>NUCLEOTIDE SEQUENCE [LARGE SCALE GENOMIC DNA]</scope>
    <source>
        <strain evidence="3 4">V2I4</strain>
    </source>
</reference>
<keyword evidence="4" id="KW-1185">Reference proteome</keyword>
<evidence type="ECO:0000313" key="4">
    <source>
        <dbReference type="Proteomes" id="UP001230328"/>
    </source>
</evidence>
<feature type="region of interest" description="Disordered" evidence="2">
    <location>
        <begin position="1"/>
        <end position="55"/>
    </location>
</feature>
<keyword evidence="1" id="KW-0175">Coiled coil</keyword>
<sequence>MSASSYRSQLDRKNKDRAAAEKKVGEFRTKEADRRGKATKERLAAEKASTANTRTSKLRAAQRYEDEANKAARDAGTWSTKVGKLSKEISELSTKLVKAETAERTAAEKARQREQQQTQLRAAAEQRKIESRLSTTERQVRTVLRELQAPKPEKLRVLLLGAASDGSLRIGREQERIRTIVQRATHRDLVTLDVHSAATADTLLDALPRFRPHIVHFSGHSGEDLLELEQDVDDFHESAVVSAGAFARAIAAVDEKPLLVVLNSCYSAAQTESLVEIVPFAIGMAKSIGDVDAITYAARFYAAIAEGQSVQGAHLLGRAAVEMNGLPDHEVPTLVYAPDVDPSTTRLVTPPQASEIG</sequence>
<gene>
    <name evidence="3" type="ORF">QF035_002748</name>
</gene>
<comment type="caution">
    <text evidence="3">The sequence shown here is derived from an EMBL/GenBank/DDBJ whole genome shotgun (WGS) entry which is preliminary data.</text>
</comment>
<dbReference type="RefSeq" id="WP_307520489.1">
    <property type="nucleotide sequence ID" value="NZ_JAUSZI010000002.1"/>
</dbReference>
<feature type="compositionally biased region" description="Basic and acidic residues" evidence="2">
    <location>
        <begin position="9"/>
        <end position="45"/>
    </location>
</feature>
<accession>A0ABU0SR36</accession>
<evidence type="ECO:0000256" key="2">
    <source>
        <dbReference type="SAM" id="MobiDB-lite"/>
    </source>
</evidence>
<dbReference type="Proteomes" id="UP001230328">
    <property type="component" value="Unassembled WGS sequence"/>
</dbReference>
<evidence type="ECO:0000256" key="1">
    <source>
        <dbReference type="SAM" id="Coils"/>
    </source>
</evidence>
<name>A0ABU0SR36_9ACTN</name>
<organism evidence="3 4">
    <name type="scientific">Streptomyces umbrinus</name>
    <dbReference type="NCBI Taxonomy" id="67370"/>
    <lineage>
        <taxon>Bacteria</taxon>
        <taxon>Bacillati</taxon>
        <taxon>Actinomycetota</taxon>
        <taxon>Actinomycetes</taxon>
        <taxon>Kitasatosporales</taxon>
        <taxon>Streptomycetaceae</taxon>
        <taxon>Streptomyces</taxon>
        <taxon>Streptomyces phaeochromogenes group</taxon>
    </lineage>
</organism>
<feature type="coiled-coil region" evidence="1">
    <location>
        <begin position="82"/>
        <end position="127"/>
    </location>
</feature>
<dbReference type="EMBL" id="JAUSZI010000002">
    <property type="protein sequence ID" value="MDQ1025166.1"/>
    <property type="molecule type" value="Genomic_DNA"/>
</dbReference>
<proteinExistence type="predicted"/>
<evidence type="ECO:0008006" key="5">
    <source>
        <dbReference type="Google" id="ProtNLM"/>
    </source>
</evidence>
<protein>
    <recommendedName>
        <fullName evidence="5">CHAT domain-containing protein</fullName>
    </recommendedName>
</protein>